<reference evidence="27" key="1">
    <citation type="submission" date="2025-08" db="UniProtKB">
        <authorList>
            <consortium name="RefSeq"/>
        </authorList>
    </citation>
    <scope>IDENTIFICATION</scope>
</reference>
<dbReference type="SMART" id="SM00220">
    <property type="entry name" value="S_TKc"/>
    <property type="match status" value="1"/>
</dbReference>
<keyword evidence="12 20" id="KW-0067">ATP-binding</keyword>
<comment type="catalytic activity">
    <reaction evidence="19 20">
        <text>L-seryl-[protein] + ATP = O-phospho-L-seryl-[protein] + ADP + H(+)</text>
        <dbReference type="Rhea" id="RHEA:17989"/>
        <dbReference type="Rhea" id="RHEA-COMP:9863"/>
        <dbReference type="Rhea" id="RHEA-COMP:11604"/>
        <dbReference type="ChEBI" id="CHEBI:15378"/>
        <dbReference type="ChEBI" id="CHEBI:29999"/>
        <dbReference type="ChEBI" id="CHEBI:30616"/>
        <dbReference type="ChEBI" id="CHEBI:83421"/>
        <dbReference type="ChEBI" id="CHEBI:456216"/>
        <dbReference type="EC" id="2.7.11.1"/>
    </reaction>
</comment>
<dbReference type="GO" id="GO:0005524">
    <property type="term" value="F:ATP binding"/>
    <property type="evidence" value="ECO:0007669"/>
    <property type="project" value="UniProtKB-UniRule"/>
</dbReference>
<keyword evidence="15" id="KW-1015">Disulfide bond</keyword>
<evidence type="ECO:0000256" key="22">
    <source>
        <dbReference type="SAM" id="MobiDB-lite"/>
    </source>
</evidence>
<dbReference type="Proteomes" id="UP000504607">
    <property type="component" value="Chromosome 3"/>
</dbReference>
<evidence type="ECO:0000256" key="20">
    <source>
        <dbReference type="PIRNR" id="PIRNR000641"/>
    </source>
</evidence>
<accession>A0A8N4EV36</accession>
<keyword evidence="5" id="KW-0597">Phosphoprotein</keyword>
<keyword evidence="17" id="KW-0325">Glycoprotein</keyword>
<evidence type="ECO:0000256" key="8">
    <source>
        <dbReference type="ARBA" id="ARBA00022729"/>
    </source>
</evidence>
<dbReference type="SMART" id="SM00473">
    <property type="entry name" value="PAN_AP"/>
    <property type="match status" value="1"/>
</dbReference>
<keyword evidence="13 23" id="KW-1133">Transmembrane helix</keyword>
<keyword evidence="8" id="KW-0732">Signal</keyword>
<dbReference type="FunFam" id="3.30.200.20:FF:000370">
    <property type="entry name" value="Receptor-like protein kinase 4"/>
    <property type="match status" value="1"/>
</dbReference>
<dbReference type="Gene3D" id="2.90.10.30">
    <property type="match status" value="1"/>
</dbReference>
<dbReference type="PANTHER" id="PTHR47974">
    <property type="entry name" value="OS07G0415500 PROTEIN"/>
    <property type="match status" value="1"/>
</dbReference>
<evidence type="ECO:0000256" key="2">
    <source>
        <dbReference type="ARBA" id="ARBA00022475"/>
    </source>
</evidence>
<dbReference type="PIRSF" id="PIRSF000641">
    <property type="entry name" value="SRK"/>
    <property type="match status" value="1"/>
</dbReference>
<evidence type="ECO:0000256" key="19">
    <source>
        <dbReference type="ARBA" id="ARBA00048679"/>
    </source>
</evidence>
<dbReference type="GO" id="GO:0005886">
    <property type="term" value="C:plasma membrane"/>
    <property type="evidence" value="ECO:0007669"/>
    <property type="project" value="UniProtKB-SubCell"/>
</dbReference>
<dbReference type="Gene3D" id="1.10.510.10">
    <property type="entry name" value="Transferase(Phosphotransferase) domain 1"/>
    <property type="match status" value="1"/>
</dbReference>
<dbReference type="Pfam" id="PF08276">
    <property type="entry name" value="PAN_2"/>
    <property type="match status" value="1"/>
</dbReference>
<keyword evidence="11 20" id="KW-0418">Kinase</keyword>
<dbReference type="InterPro" id="IPR003609">
    <property type="entry name" value="Pan_app"/>
</dbReference>
<keyword evidence="10 20" id="KW-0547">Nucleotide-binding</keyword>
<feature type="domain" description="Protein kinase" evidence="24">
    <location>
        <begin position="434"/>
        <end position="705"/>
    </location>
</feature>
<dbReference type="FunFam" id="1.10.510.10:FF:000227">
    <property type="entry name" value="Serine/threonine-protein kinase"/>
    <property type="match status" value="1"/>
</dbReference>
<evidence type="ECO:0000256" key="18">
    <source>
        <dbReference type="ARBA" id="ARBA00047899"/>
    </source>
</evidence>
<keyword evidence="3 20" id="KW-0723">Serine/threonine-protein kinase</keyword>
<dbReference type="Pfam" id="PF00954">
    <property type="entry name" value="S_locus_glycop"/>
    <property type="match status" value="1"/>
</dbReference>
<feature type="compositionally biased region" description="Basic and acidic residues" evidence="22">
    <location>
        <begin position="742"/>
        <end position="756"/>
    </location>
</feature>
<evidence type="ECO:0000256" key="13">
    <source>
        <dbReference type="ARBA" id="ARBA00022989"/>
    </source>
</evidence>
<dbReference type="AlphaFoldDB" id="A0A8N4EV36"/>
<dbReference type="Gene3D" id="3.30.200.20">
    <property type="entry name" value="Phosphorylase Kinase, domain 1"/>
    <property type="match status" value="1"/>
</dbReference>
<dbReference type="SUPFAM" id="SSF51110">
    <property type="entry name" value="alpha-D-mannose-specific plant lectins"/>
    <property type="match status" value="2"/>
</dbReference>
<dbReference type="EC" id="2.7.11.1" evidence="20"/>
<comment type="subcellular location">
    <subcellularLocation>
        <location evidence="1">Cell membrane</location>
        <topology evidence="1">Single-pass type I membrane protein</topology>
    </subcellularLocation>
</comment>
<dbReference type="PANTHER" id="PTHR47974:SF19">
    <property type="entry name" value="RECEPTOR-LIKE SERINE_THREONINE-PROTEIN KINASE"/>
    <property type="match status" value="1"/>
</dbReference>
<evidence type="ECO:0000256" key="14">
    <source>
        <dbReference type="ARBA" id="ARBA00023136"/>
    </source>
</evidence>
<keyword evidence="6 20" id="KW-0808">Transferase</keyword>
<evidence type="ECO:0000256" key="7">
    <source>
        <dbReference type="ARBA" id="ARBA00022692"/>
    </source>
</evidence>
<dbReference type="PROSITE" id="PS00108">
    <property type="entry name" value="PROTEIN_KINASE_ST"/>
    <property type="match status" value="1"/>
</dbReference>
<gene>
    <name evidence="27" type="primary">LOC105041552</name>
</gene>
<dbReference type="InterPro" id="IPR017441">
    <property type="entry name" value="Protein_kinase_ATP_BS"/>
</dbReference>
<dbReference type="GO" id="GO:0051707">
    <property type="term" value="P:response to other organism"/>
    <property type="evidence" value="ECO:0007669"/>
    <property type="project" value="UniProtKB-ARBA"/>
</dbReference>
<dbReference type="InterPro" id="IPR000858">
    <property type="entry name" value="S_locus_glycoprot_dom"/>
</dbReference>
<evidence type="ECO:0000256" key="23">
    <source>
        <dbReference type="SAM" id="Phobius"/>
    </source>
</evidence>
<dbReference type="GO" id="GO:0004674">
    <property type="term" value="F:protein serine/threonine kinase activity"/>
    <property type="evidence" value="ECO:0007669"/>
    <property type="project" value="UniProtKB-KW"/>
</dbReference>
<evidence type="ECO:0000259" key="25">
    <source>
        <dbReference type="PROSITE" id="PS50948"/>
    </source>
</evidence>
<evidence type="ECO:0000256" key="5">
    <source>
        <dbReference type="ARBA" id="ARBA00022553"/>
    </source>
</evidence>
<dbReference type="InterPro" id="IPR008271">
    <property type="entry name" value="Ser/Thr_kinase_AS"/>
</dbReference>
<dbReference type="RefSeq" id="XP_029119590.1">
    <property type="nucleotide sequence ID" value="XM_029263757.1"/>
</dbReference>
<evidence type="ECO:0000256" key="1">
    <source>
        <dbReference type="ARBA" id="ARBA00004251"/>
    </source>
</evidence>
<dbReference type="InterPro" id="IPR001480">
    <property type="entry name" value="Bulb-type_lectin_dom"/>
</dbReference>
<organism evidence="26 27">
    <name type="scientific">Elaeis guineensis var. tenera</name>
    <name type="common">Oil palm</name>
    <dbReference type="NCBI Taxonomy" id="51953"/>
    <lineage>
        <taxon>Eukaryota</taxon>
        <taxon>Viridiplantae</taxon>
        <taxon>Streptophyta</taxon>
        <taxon>Embryophyta</taxon>
        <taxon>Tracheophyta</taxon>
        <taxon>Spermatophyta</taxon>
        <taxon>Magnoliopsida</taxon>
        <taxon>Liliopsida</taxon>
        <taxon>Arecaceae</taxon>
        <taxon>Arecoideae</taxon>
        <taxon>Cocoseae</taxon>
        <taxon>Elaeidinae</taxon>
        <taxon>Elaeis</taxon>
    </lineage>
</organism>
<evidence type="ECO:0000256" key="3">
    <source>
        <dbReference type="ARBA" id="ARBA00022527"/>
    </source>
</evidence>
<dbReference type="GO" id="GO:0048544">
    <property type="term" value="P:recognition of pollen"/>
    <property type="evidence" value="ECO:0007669"/>
    <property type="project" value="InterPro"/>
</dbReference>
<evidence type="ECO:0000256" key="10">
    <source>
        <dbReference type="ARBA" id="ARBA00022741"/>
    </source>
</evidence>
<keyword evidence="7 23" id="KW-0812">Transmembrane</keyword>
<dbReference type="PROSITE" id="PS00107">
    <property type="entry name" value="PROTEIN_KINASE_ATP"/>
    <property type="match status" value="1"/>
</dbReference>
<evidence type="ECO:0000259" key="24">
    <source>
        <dbReference type="PROSITE" id="PS50011"/>
    </source>
</evidence>
<feature type="transmembrane region" description="Helical" evidence="23">
    <location>
        <begin position="380"/>
        <end position="403"/>
    </location>
</feature>
<keyword evidence="2" id="KW-1003">Cell membrane</keyword>
<comment type="similarity">
    <text evidence="20">Belongs to the protein kinase superfamily. Ser/Thr protein kinase family.</text>
</comment>
<evidence type="ECO:0000256" key="12">
    <source>
        <dbReference type="ARBA" id="ARBA00022840"/>
    </source>
</evidence>
<dbReference type="OrthoDB" id="643280at2759"/>
<keyword evidence="16" id="KW-0675">Receptor</keyword>
<feature type="domain" description="Apple" evidence="25">
    <location>
        <begin position="286"/>
        <end position="365"/>
    </location>
</feature>
<feature type="region of interest" description="Disordered" evidence="22">
    <location>
        <begin position="731"/>
        <end position="756"/>
    </location>
</feature>
<dbReference type="CDD" id="cd01098">
    <property type="entry name" value="PAN_AP_plant"/>
    <property type="match status" value="1"/>
</dbReference>
<dbReference type="PROSITE" id="PS50011">
    <property type="entry name" value="PROTEIN_KINASE_DOM"/>
    <property type="match status" value="1"/>
</dbReference>
<dbReference type="GO" id="GO:0030246">
    <property type="term" value="F:carbohydrate binding"/>
    <property type="evidence" value="ECO:0007669"/>
    <property type="project" value="UniProtKB-KW"/>
</dbReference>
<evidence type="ECO:0000313" key="27">
    <source>
        <dbReference type="RefSeq" id="XP_029119590.1"/>
    </source>
</evidence>
<keyword evidence="26" id="KW-1185">Reference proteome</keyword>
<keyword evidence="4" id="KW-0245">EGF-like domain</keyword>
<dbReference type="PROSITE" id="PS50948">
    <property type="entry name" value="PAN"/>
    <property type="match status" value="1"/>
</dbReference>
<evidence type="ECO:0000256" key="16">
    <source>
        <dbReference type="ARBA" id="ARBA00023170"/>
    </source>
</evidence>
<evidence type="ECO:0000256" key="11">
    <source>
        <dbReference type="ARBA" id="ARBA00022777"/>
    </source>
</evidence>
<dbReference type="InterPro" id="IPR024171">
    <property type="entry name" value="SRK-like_kinase"/>
</dbReference>
<dbReference type="InterPro" id="IPR011009">
    <property type="entry name" value="Kinase-like_dom_sf"/>
</dbReference>
<sequence length="756" mass="84574">MATPTGSDDYLSSKIATKMRPLLTALLLLCLFLFISSGSSVQITGDTLSQGQSLSGNQTMVSRGGNFELGFFTSVLHDDGNLVIKDDSNSHFSWQSFDHPTNTWLPGAKLGYDRFSKENRYLTSWRNSEDPSPGLFSAEVNPNGFHHFLLISRNRQYWPSGIEDILLFSSIPALKKFYSFNYVTDGNTSYFNYFVHDSSVISNYMLDFTGQMKRRVWNNEIRDWVVHCIFPSDPCDVNTLCGPFSSCRNYSSPSCECLRGFEPLSMEDWNLGDHTGGCVRKAPLQCGEIDGFMKLSNVQLPVSPEPLALGSAKKCEVACFNKCSCVAYSYDKGCLIWNGEILNLKTLSDSAISEGGSGVLYLRLASSELMRPNNEKSWEYAVVIFSSVAGFALITGIVLVLIWRFWKTPEVASSETVQGFLVMFDYKVIRRATKDFSEKLGQGSFGTVFKGILSDSTVIAVKKLEGLCQGEKQFRTEVSTIGMIHHVNLVHLRGFCSVGDVRLLVYDYVPRGSLDSYLFSNDFETLNWDQRFQIALGVARGLTYLHEKCRECIVHCDIKPENVLLDVGMCAKISDFGMAKLIGHEFSQVLTTMRGTIGYLAPEWLCGSSVTPKADVYSYGLVLLEIISGRRNTDRLEDGKFLYFPVWAAIKLHECDILCLLDEKLEGNANVEELSRACKIACWCIQDLESNRPTMAQVVQQLEGLSNVSMPPIPRLLQKLVMDDSKGDRDAEFFSTSESSEEFSRSSKIDHSKVTM</sequence>
<dbReference type="SUPFAM" id="SSF56112">
    <property type="entry name" value="Protein kinase-like (PK-like)"/>
    <property type="match status" value="1"/>
</dbReference>
<evidence type="ECO:0000256" key="21">
    <source>
        <dbReference type="PROSITE-ProRule" id="PRU10141"/>
    </source>
</evidence>
<feature type="binding site" evidence="21">
    <location>
        <position position="463"/>
    </location>
    <ligand>
        <name>ATP</name>
        <dbReference type="ChEBI" id="CHEBI:30616"/>
    </ligand>
</feature>
<evidence type="ECO:0000256" key="17">
    <source>
        <dbReference type="ARBA" id="ARBA00023180"/>
    </source>
</evidence>
<keyword evidence="14 23" id="KW-0472">Membrane</keyword>
<evidence type="ECO:0000256" key="9">
    <source>
        <dbReference type="ARBA" id="ARBA00022734"/>
    </source>
</evidence>
<evidence type="ECO:0000313" key="26">
    <source>
        <dbReference type="Proteomes" id="UP000504607"/>
    </source>
</evidence>
<evidence type="ECO:0000256" key="15">
    <source>
        <dbReference type="ARBA" id="ARBA00023157"/>
    </source>
</evidence>
<name>A0A8N4EV36_ELAGV</name>
<dbReference type="Pfam" id="PF00069">
    <property type="entry name" value="Pkinase"/>
    <property type="match status" value="1"/>
</dbReference>
<dbReference type="InterPro" id="IPR000719">
    <property type="entry name" value="Prot_kinase_dom"/>
</dbReference>
<evidence type="ECO:0000256" key="4">
    <source>
        <dbReference type="ARBA" id="ARBA00022536"/>
    </source>
</evidence>
<dbReference type="Pfam" id="PF01453">
    <property type="entry name" value="B_lectin"/>
    <property type="match status" value="1"/>
</dbReference>
<proteinExistence type="inferred from homology"/>
<protein>
    <recommendedName>
        <fullName evidence="20">Receptor-like serine/threonine-protein kinase</fullName>
        <ecNumber evidence="20">2.7.11.1</ecNumber>
    </recommendedName>
</protein>
<comment type="catalytic activity">
    <reaction evidence="18 20">
        <text>L-threonyl-[protein] + ATP = O-phospho-L-threonyl-[protein] + ADP + H(+)</text>
        <dbReference type="Rhea" id="RHEA:46608"/>
        <dbReference type="Rhea" id="RHEA-COMP:11060"/>
        <dbReference type="Rhea" id="RHEA-COMP:11605"/>
        <dbReference type="ChEBI" id="CHEBI:15378"/>
        <dbReference type="ChEBI" id="CHEBI:30013"/>
        <dbReference type="ChEBI" id="CHEBI:30616"/>
        <dbReference type="ChEBI" id="CHEBI:61977"/>
        <dbReference type="ChEBI" id="CHEBI:456216"/>
        <dbReference type="EC" id="2.7.11.1"/>
    </reaction>
</comment>
<dbReference type="InterPro" id="IPR036426">
    <property type="entry name" value="Bulb-type_lectin_dom_sf"/>
</dbReference>
<evidence type="ECO:0000256" key="6">
    <source>
        <dbReference type="ARBA" id="ARBA00022679"/>
    </source>
</evidence>
<keyword evidence="9" id="KW-0430">Lectin</keyword>